<gene>
    <name evidence="2" type="ORF">OH76DRAFT_1485318</name>
</gene>
<proteinExistence type="predicted"/>
<name>A0A371D283_9APHY</name>
<feature type="signal peptide" evidence="1">
    <location>
        <begin position="1"/>
        <end position="28"/>
    </location>
</feature>
<keyword evidence="3" id="KW-1185">Reference proteome</keyword>
<evidence type="ECO:0008006" key="4">
    <source>
        <dbReference type="Google" id="ProtNLM"/>
    </source>
</evidence>
<evidence type="ECO:0000313" key="2">
    <source>
        <dbReference type="EMBL" id="RDX46623.1"/>
    </source>
</evidence>
<evidence type="ECO:0000256" key="1">
    <source>
        <dbReference type="SAM" id="SignalP"/>
    </source>
</evidence>
<feature type="chain" id="PRO_5016629827" description="Secreted protein" evidence="1">
    <location>
        <begin position="29"/>
        <end position="109"/>
    </location>
</feature>
<evidence type="ECO:0000313" key="3">
    <source>
        <dbReference type="Proteomes" id="UP000256964"/>
    </source>
</evidence>
<accession>A0A371D283</accession>
<dbReference type="AlphaFoldDB" id="A0A371D283"/>
<keyword evidence="1" id="KW-0732">Signal</keyword>
<sequence length="109" mass="12088">MAGRSTVFARAWHRLLNYLLSLFSGSTGFSAPACLFQPSPSSSFELYTYLLAWGADRILKSKLFARDGVAMRSRILAQRLGRHASQWGAAEGQLTDRRPGTRELKILGV</sequence>
<reference evidence="2 3" key="1">
    <citation type="journal article" date="2018" name="Biotechnol. Biofuels">
        <title>Integrative visual omics of the white-rot fungus Polyporus brumalis exposes the biotechnological potential of its oxidative enzymes for delignifying raw plant biomass.</title>
        <authorList>
            <person name="Miyauchi S."/>
            <person name="Rancon A."/>
            <person name="Drula E."/>
            <person name="Hage H."/>
            <person name="Chaduli D."/>
            <person name="Favel A."/>
            <person name="Grisel S."/>
            <person name="Henrissat B."/>
            <person name="Herpoel-Gimbert I."/>
            <person name="Ruiz-Duenas F.J."/>
            <person name="Chevret D."/>
            <person name="Hainaut M."/>
            <person name="Lin J."/>
            <person name="Wang M."/>
            <person name="Pangilinan J."/>
            <person name="Lipzen A."/>
            <person name="Lesage-Meessen L."/>
            <person name="Navarro D."/>
            <person name="Riley R."/>
            <person name="Grigoriev I.V."/>
            <person name="Zhou S."/>
            <person name="Raouche S."/>
            <person name="Rosso M.N."/>
        </authorList>
    </citation>
    <scope>NUCLEOTIDE SEQUENCE [LARGE SCALE GENOMIC DNA]</scope>
    <source>
        <strain evidence="2 3">BRFM 1820</strain>
    </source>
</reference>
<dbReference type="Proteomes" id="UP000256964">
    <property type="component" value="Unassembled WGS sequence"/>
</dbReference>
<dbReference type="EMBL" id="KZ857425">
    <property type="protein sequence ID" value="RDX46623.1"/>
    <property type="molecule type" value="Genomic_DNA"/>
</dbReference>
<protein>
    <recommendedName>
        <fullName evidence="4">Secreted protein</fullName>
    </recommendedName>
</protein>
<organism evidence="2 3">
    <name type="scientific">Lentinus brumalis</name>
    <dbReference type="NCBI Taxonomy" id="2498619"/>
    <lineage>
        <taxon>Eukaryota</taxon>
        <taxon>Fungi</taxon>
        <taxon>Dikarya</taxon>
        <taxon>Basidiomycota</taxon>
        <taxon>Agaricomycotina</taxon>
        <taxon>Agaricomycetes</taxon>
        <taxon>Polyporales</taxon>
        <taxon>Polyporaceae</taxon>
        <taxon>Lentinus</taxon>
    </lineage>
</organism>